<dbReference type="InterPro" id="IPR045493">
    <property type="entry name" value="DUF6435"/>
</dbReference>
<dbReference type="Proteomes" id="UP000199321">
    <property type="component" value="Unassembled WGS sequence"/>
</dbReference>
<dbReference type="Pfam" id="PF20027">
    <property type="entry name" value="DUF6435"/>
    <property type="match status" value="1"/>
</dbReference>
<evidence type="ECO:0000313" key="1">
    <source>
        <dbReference type="EMBL" id="SDF10015.1"/>
    </source>
</evidence>
<accession>A0A1G7IBI1</accession>
<protein>
    <recommendedName>
        <fullName evidence="3">Lacal_2735 family protein</fullName>
    </recommendedName>
</protein>
<organism evidence="1 2">
    <name type="scientific">Ulvibacter litoralis</name>
    <dbReference type="NCBI Taxonomy" id="227084"/>
    <lineage>
        <taxon>Bacteria</taxon>
        <taxon>Pseudomonadati</taxon>
        <taxon>Bacteroidota</taxon>
        <taxon>Flavobacteriia</taxon>
        <taxon>Flavobacteriales</taxon>
        <taxon>Flavobacteriaceae</taxon>
        <taxon>Ulvibacter</taxon>
    </lineage>
</organism>
<evidence type="ECO:0000313" key="2">
    <source>
        <dbReference type="Proteomes" id="UP000199321"/>
    </source>
</evidence>
<dbReference type="EMBL" id="FNBA01000005">
    <property type="protein sequence ID" value="SDF10015.1"/>
    <property type="molecule type" value="Genomic_DNA"/>
</dbReference>
<name>A0A1G7IBI1_9FLAO</name>
<evidence type="ECO:0008006" key="3">
    <source>
        <dbReference type="Google" id="ProtNLM"/>
    </source>
</evidence>
<dbReference type="STRING" id="227084.SAMN05421855_105190"/>
<reference evidence="1 2" key="1">
    <citation type="submission" date="2016-10" db="EMBL/GenBank/DDBJ databases">
        <authorList>
            <person name="de Groot N.N."/>
        </authorList>
    </citation>
    <scope>NUCLEOTIDE SEQUENCE [LARGE SCALE GENOMIC DNA]</scope>
    <source>
        <strain evidence="1 2">DSM 16195</strain>
    </source>
</reference>
<dbReference type="OrthoDB" id="1123018at2"/>
<dbReference type="RefSeq" id="WP_139149427.1">
    <property type="nucleotide sequence ID" value="NZ_BMWO01000007.1"/>
</dbReference>
<sequence>MFGLFKKKSEKEKLQHQYEMLLKEAYTLSTTNRKMSDQKTYEAEEVLKQLEKLS</sequence>
<gene>
    <name evidence="1" type="ORF">SAMN05421855_105190</name>
</gene>
<dbReference type="AlphaFoldDB" id="A0A1G7IBI1"/>
<proteinExistence type="predicted"/>
<keyword evidence="2" id="KW-1185">Reference proteome</keyword>
<dbReference type="NCBIfam" id="NF033487">
    <property type="entry name" value="Lacal_2735_fam"/>
    <property type="match status" value="1"/>
</dbReference>